<keyword evidence="2" id="KW-1185">Reference proteome</keyword>
<comment type="caution">
    <text evidence="1">The sequence shown here is derived from an EMBL/GenBank/DDBJ whole genome shotgun (WGS) entry which is preliminary data.</text>
</comment>
<evidence type="ECO:0000313" key="1">
    <source>
        <dbReference type="EMBL" id="ODN65932.1"/>
    </source>
</evidence>
<dbReference type="Proteomes" id="UP000094622">
    <property type="component" value="Unassembled WGS sequence"/>
</dbReference>
<dbReference type="EMBL" id="MCRJ01000245">
    <property type="protein sequence ID" value="ODN65932.1"/>
    <property type="molecule type" value="Genomic_DNA"/>
</dbReference>
<accession>A0A1E3GPE9</accession>
<gene>
    <name evidence="1" type="ORF">A6302_04480</name>
</gene>
<protein>
    <submittedName>
        <fullName evidence="1">Uncharacterized protein</fullName>
    </submittedName>
</protein>
<dbReference type="AlphaFoldDB" id="A0A1E3GPE9"/>
<name>A0A1E3GPE9_9HYPH</name>
<evidence type="ECO:0000313" key="2">
    <source>
        <dbReference type="Proteomes" id="UP000094622"/>
    </source>
</evidence>
<sequence>MSAPPIGMMIITPSTSEATTISQNTAWLSVLTSTAISTTSSSARPALITCRPGSMIGLPLIRPSSLRKAITEPVKVIAPIATPRLISTSAWAWIAPTSPMPSAEGA</sequence>
<reference evidence="1 2" key="1">
    <citation type="submission" date="2016-07" db="EMBL/GenBank/DDBJ databases">
        <title>Draft Genome Sequence of Methylobrevis pamukkalensis PK2.</title>
        <authorList>
            <person name="Vasilenko O.V."/>
            <person name="Doronina N.V."/>
            <person name="Shmareva M.N."/>
            <person name="Tarlachkov S.V."/>
            <person name="Mustakhimov I."/>
            <person name="Trotsenko Y.A."/>
        </authorList>
    </citation>
    <scope>NUCLEOTIDE SEQUENCE [LARGE SCALE GENOMIC DNA]</scope>
    <source>
        <strain evidence="1 2">PK2</strain>
    </source>
</reference>
<organism evidence="1 2">
    <name type="scientific">Methylobrevis pamukkalensis</name>
    <dbReference type="NCBI Taxonomy" id="1439726"/>
    <lineage>
        <taxon>Bacteria</taxon>
        <taxon>Pseudomonadati</taxon>
        <taxon>Pseudomonadota</taxon>
        <taxon>Alphaproteobacteria</taxon>
        <taxon>Hyphomicrobiales</taxon>
        <taxon>Pleomorphomonadaceae</taxon>
        <taxon>Methylobrevis</taxon>
    </lineage>
</organism>
<proteinExistence type="predicted"/>